<keyword evidence="2" id="KW-0238">DNA-binding</keyword>
<dbReference type="InterPro" id="IPR001347">
    <property type="entry name" value="SIS_dom"/>
</dbReference>
<dbReference type="PROSITE" id="PS51071">
    <property type="entry name" value="HTH_RPIR"/>
    <property type="match status" value="1"/>
</dbReference>
<dbReference type="RefSeq" id="WP_379862796.1">
    <property type="nucleotide sequence ID" value="NZ_JBHTBW010000002.1"/>
</dbReference>
<keyword evidence="3" id="KW-0804">Transcription</keyword>
<sequence length="291" mass="32855">MPEQNDIFRKIRENSSRMSKAQRQIADYIEAHPDTVPFLTTAKLAEHVGVGEATVIRFATFLGFSGFTEMQHSLQEQLRKRVTTVERLDLAKERYPEEQRIAYEVLMDDISNLKQTIQMLNAEMFGQAAEKIHQAPSITIVALRSSHSLGFFLAFYLQILKKSANLITDSDAMYEKLSTLRPEDLVIGISFSRYTSRTIEALQYARKRGVQTLAITDAHSSPLAGVSDCYLIAASGLPSFLDSFVAPLSLINALLTAVARMNEQEVTPHLQNMEQLWENEGIYYSPTTKKR</sequence>
<dbReference type="Pfam" id="PF01380">
    <property type="entry name" value="SIS"/>
    <property type="match status" value="1"/>
</dbReference>
<keyword evidence="1" id="KW-0805">Transcription regulation</keyword>
<dbReference type="Gene3D" id="1.10.10.10">
    <property type="entry name" value="Winged helix-like DNA-binding domain superfamily/Winged helix DNA-binding domain"/>
    <property type="match status" value="1"/>
</dbReference>
<dbReference type="InterPro" id="IPR036388">
    <property type="entry name" value="WH-like_DNA-bd_sf"/>
</dbReference>
<dbReference type="InterPro" id="IPR047640">
    <property type="entry name" value="RpiR-like"/>
</dbReference>
<dbReference type="SUPFAM" id="SSF46689">
    <property type="entry name" value="Homeodomain-like"/>
    <property type="match status" value="1"/>
</dbReference>
<organism evidence="6 7">
    <name type="scientific">Laceyella putida</name>
    <dbReference type="NCBI Taxonomy" id="110101"/>
    <lineage>
        <taxon>Bacteria</taxon>
        <taxon>Bacillati</taxon>
        <taxon>Bacillota</taxon>
        <taxon>Bacilli</taxon>
        <taxon>Bacillales</taxon>
        <taxon>Thermoactinomycetaceae</taxon>
        <taxon>Laceyella</taxon>
    </lineage>
</organism>
<dbReference type="InterPro" id="IPR000281">
    <property type="entry name" value="HTH_RpiR"/>
</dbReference>
<dbReference type="SUPFAM" id="SSF53697">
    <property type="entry name" value="SIS domain"/>
    <property type="match status" value="1"/>
</dbReference>
<evidence type="ECO:0000259" key="5">
    <source>
        <dbReference type="PROSITE" id="PS51464"/>
    </source>
</evidence>
<feature type="domain" description="SIS" evidence="5">
    <location>
        <begin position="128"/>
        <end position="264"/>
    </location>
</feature>
<dbReference type="Proteomes" id="UP001596500">
    <property type="component" value="Unassembled WGS sequence"/>
</dbReference>
<evidence type="ECO:0000259" key="4">
    <source>
        <dbReference type="PROSITE" id="PS51071"/>
    </source>
</evidence>
<dbReference type="InterPro" id="IPR009057">
    <property type="entry name" value="Homeodomain-like_sf"/>
</dbReference>
<dbReference type="PROSITE" id="PS51464">
    <property type="entry name" value="SIS"/>
    <property type="match status" value="1"/>
</dbReference>
<protein>
    <submittedName>
        <fullName evidence="6">MurR/RpiR family transcriptional regulator</fullName>
    </submittedName>
</protein>
<dbReference type="PANTHER" id="PTHR30514">
    <property type="entry name" value="GLUCOKINASE"/>
    <property type="match status" value="1"/>
</dbReference>
<dbReference type="InterPro" id="IPR035472">
    <property type="entry name" value="RpiR-like_SIS"/>
</dbReference>
<dbReference type="Gene3D" id="3.40.50.10490">
    <property type="entry name" value="Glucose-6-phosphate isomerase like protein, domain 1"/>
    <property type="match status" value="1"/>
</dbReference>
<dbReference type="Pfam" id="PF01418">
    <property type="entry name" value="HTH_6"/>
    <property type="match status" value="1"/>
</dbReference>
<keyword evidence="7" id="KW-1185">Reference proteome</keyword>
<comment type="caution">
    <text evidence="6">The sequence shown here is derived from an EMBL/GenBank/DDBJ whole genome shotgun (WGS) entry which is preliminary data.</text>
</comment>
<evidence type="ECO:0000256" key="1">
    <source>
        <dbReference type="ARBA" id="ARBA00023015"/>
    </source>
</evidence>
<accession>A0ABW2RF22</accession>
<gene>
    <name evidence="6" type="ORF">ACFQNG_00290</name>
</gene>
<dbReference type="CDD" id="cd05013">
    <property type="entry name" value="SIS_RpiR"/>
    <property type="match status" value="1"/>
</dbReference>
<name>A0ABW2RF22_9BACL</name>
<evidence type="ECO:0000256" key="3">
    <source>
        <dbReference type="ARBA" id="ARBA00023163"/>
    </source>
</evidence>
<evidence type="ECO:0000313" key="7">
    <source>
        <dbReference type="Proteomes" id="UP001596500"/>
    </source>
</evidence>
<dbReference type="EMBL" id="JBHTBW010000002">
    <property type="protein sequence ID" value="MFC7439612.1"/>
    <property type="molecule type" value="Genomic_DNA"/>
</dbReference>
<feature type="domain" description="HTH rpiR-type" evidence="4">
    <location>
        <begin position="5"/>
        <end position="81"/>
    </location>
</feature>
<dbReference type="InterPro" id="IPR046348">
    <property type="entry name" value="SIS_dom_sf"/>
</dbReference>
<reference evidence="7" key="1">
    <citation type="journal article" date="2019" name="Int. J. Syst. Evol. Microbiol.">
        <title>The Global Catalogue of Microorganisms (GCM) 10K type strain sequencing project: providing services to taxonomists for standard genome sequencing and annotation.</title>
        <authorList>
            <consortium name="The Broad Institute Genomics Platform"/>
            <consortium name="The Broad Institute Genome Sequencing Center for Infectious Disease"/>
            <person name="Wu L."/>
            <person name="Ma J."/>
        </authorList>
    </citation>
    <scope>NUCLEOTIDE SEQUENCE [LARGE SCALE GENOMIC DNA]</scope>
    <source>
        <strain evidence="7">CGMCC 1.12942</strain>
    </source>
</reference>
<dbReference type="PANTHER" id="PTHR30514:SF18">
    <property type="entry name" value="RPIR-FAMILY TRANSCRIPTIONAL REGULATOR"/>
    <property type="match status" value="1"/>
</dbReference>
<evidence type="ECO:0000313" key="6">
    <source>
        <dbReference type="EMBL" id="MFC7439612.1"/>
    </source>
</evidence>
<evidence type="ECO:0000256" key="2">
    <source>
        <dbReference type="ARBA" id="ARBA00023125"/>
    </source>
</evidence>
<proteinExistence type="predicted"/>